<dbReference type="InterPro" id="IPR029787">
    <property type="entry name" value="Nucleotide_cyclase"/>
</dbReference>
<evidence type="ECO:0000313" key="6">
    <source>
        <dbReference type="EMBL" id="GLR69321.1"/>
    </source>
</evidence>
<reference evidence="6" key="1">
    <citation type="journal article" date="2014" name="Int. J. Syst. Evol. Microbiol.">
        <title>Complete genome sequence of Corynebacterium casei LMG S-19264T (=DSM 44701T), isolated from a smear-ripened cheese.</title>
        <authorList>
            <consortium name="US DOE Joint Genome Institute (JGI-PGF)"/>
            <person name="Walter F."/>
            <person name="Albersmeier A."/>
            <person name="Kalinowski J."/>
            <person name="Ruckert C."/>
        </authorList>
    </citation>
    <scope>NUCLEOTIDE SEQUENCE</scope>
    <source>
        <strain evidence="6">NBRC 110023</strain>
    </source>
</reference>
<dbReference type="GO" id="GO:0043709">
    <property type="term" value="P:cell adhesion involved in single-species biofilm formation"/>
    <property type="evidence" value="ECO:0007669"/>
    <property type="project" value="TreeGrafter"/>
</dbReference>
<evidence type="ECO:0000313" key="7">
    <source>
        <dbReference type="Proteomes" id="UP001156601"/>
    </source>
</evidence>
<dbReference type="Gene3D" id="1.25.40.10">
    <property type="entry name" value="Tetratricopeptide repeat domain"/>
    <property type="match status" value="1"/>
</dbReference>
<feature type="domain" description="GGDEF" evidence="5">
    <location>
        <begin position="452"/>
        <end position="582"/>
    </location>
</feature>
<dbReference type="InterPro" id="IPR011990">
    <property type="entry name" value="TPR-like_helical_dom_sf"/>
</dbReference>
<comment type="catalytic activity">
    <reaction evidence="3">
        <text>2 GTP = 3',3'-c-di-GMP + 2 diphosphate</text>
        <dbReference type="Rhea" id="RHEA:24898"/>
        <dbReference type="ChEBI" id="CHEBI:33019"/>
        <dbReference type="ChEBI" id="CHEBI:37565"/>
        <dbReference type="ChEBI" id="CHEBI:58805"/>
        <dbReference type="EC" id="2.7.7.65"/>
    </reaction>
</comment>
<gene>
    <name evidence="6" type="ORF">GCM10007852_02290</name>
</gene>
<evidence type="ECO:0000256" key="3">
    <source>
        <dbReference type="ARBA" id="ARBA00034247"/>
    </source>
</evidence>
<dbReference type="PANTHER" id="PTHR45138:SF9">
    <property type="entry name" value="DIGUANYLATE CYCLASE DGCM-RELATED"/>
    <property type="match status" value="1"/>
</dbReference>
<dbReference type="SUPFAM" id="SSF55073">
    <property type="entry name" value="Nucleotide cyclase"/>
    <property type="match status" value="1"/>
</dbReference>
<evidence type="ECO:0000256" key="1">
    <source>
        <dbReference type="ARBA" id="ARBA00001946"/>
    </source>
</evidence>
<comment type="caution">
    <text evidence="6">The sequence shown here is derived from an EMBL/GenBank/DDBJ whole genome shotgun (WGS) entry which is preliminary data.</text>
</comment>
<feature type="transmembrane region" description="Helical" evidence="4">
    <location>
        <begin position="392"/>
        <end position="409"/>
    </location>
</feature>
<dbReference type="EC" id="2.7.7.65" evidence="2"/>
<dbReference type="InterPro" id="IPR050469">
    <property type="entry name" value="Diguanylate_Cyclase"/>
</dbReference>
<keyword evidence="4" id="KW-0472">Membrane</keyword>
<dbReference type="PROSITE" id="PS50887">
    <property type="entry name" value="GGDEF"/>
    <property type="match status" value="1"/>
</dbReference>
<dbReference type="GO" id="GO:0005886">
    <property type="term" value="C:plasma membrane"/>
    <property type="evidence" value="ECO:0007669"/>
    <property type="project" value="TreeGrafter"/>
</dbReference>
<keyword evidence="7" id="KW-1185">Reference proteome</keyword>
<dbReference type="CDD" id="cd01949">
    <property type="entry name" value="GGDEF"/>
    <property type="match status" value="1"/>
</dbReference>
<dbReference type="SMART" id="SM00267">
    <property type="entry name" value="GGDEF"/>
    <property type="match status" value="1"/>
</dbReference>
<protein>
    <recommendedName>
        <fullName evidence="2">diguanylate cyclase</fullName>
        <ecNumber evidence="2">2.7.7.65</ecNumber>
    </recommendedName>
</protein>
<dbReference type="NCBIfam" id="TIGR00254">
    <property type="entry name" value="GGDEF"/>
    <property type="match status" value="1"/>
</dbReference>
<keyword evidence="4" id="KW-1133">Transmembrane helix</keyword>
<dbReference type="RefSeq" id="WP_284215651.1">
    <property type="nucleotide sequence ID" value="NZ_BSOT01000002.1"/>
</dbReference>
<dbReference type="Proteomes" id="UP001156601">
    <property type="component" value="Unassembled WGS sequence"/>
</dbReference>
<dbReference type="InterPro" id="IPR043128">
    <property type="entry name" value="Rev_trsase/Diguanyl_cyclase"/>
</dbReference>
<dbReference type="FunFam" id="3.30.70.270:FF:000001">
    <property type="entry name" value="Diguanylate cyclase domain protein"/>
    <property type="match status" value="1"/>
</dbReference>
<sequence>MTIARRLKFGEGPSLRFLPIILLIVSSLVSANIEEGNGASLLKEAYALRSSNPPKSLALLQQIQRDKLSSAEKDRYDFVNAYSLFINGKVDASISAFETLAKNGSSANERFIAHTSLVNLYAGRQRWSEGFKALDYVVDNMVAVDSIDAEEQGHIAVINFYQLIGESELLTKYAEPLLDGRYSLRFICTASLQWLGAMTSTDIKNIDESTFKKAIERCQGLDEPIINFAFFHQFATYQLESGNVDFALILLLPRLKDVESLKYNPLAIAYYDILSQSFFESNELDKAVAYANLVVAGESSNFLSKASISAYETLYKVEELKGSHKGALAYYKKYSEAKSLNISKENAKMLSIQKAMRDSVEKSSQIALLDKENSLLKARAMLDEETARNRRLILVFLVVLVIFASILIYKNRSNYIKFKEISRKDGLTGIANRHYFTSRAIEILQNCSATDRPVTLVMFDLDNFKSINDNHGHSTGDIALQTAVDAAQTGCRDSDLIGRLGGEEFGILLEGCSADKGQRIAESCRKEIERTNAALSHPFTLTASFGIASSDAQKTFSFDELFEHADSALYRAKHSGKNTVCY</sequence>
<comment type="cofactor">
    <cofactor evidence="1">
        <name>Mg(2+)</name>
        <dbReference type="ChEBI" id="CHEBI:18420"/>
    </cofactor>
</comment>
<name>A0AA37SSW8_9ALTE</name>
<evidence type="ECO:0000259" key="5">
    <source>
        <dbReference type="PROSITE" id="PS50887"/>
    </source>
</evidence>
<proteinExistence type="predicted"/>
<dbReference type="GO" id="GO:1902201">
    <property type="term" value="P:negative regulation of bacterial-type flagellum-dependent cell motility"/>
    <property type="evidence" value="ECO:0007669"/>
    <property type="project" value="TreeGrafter"/>
</dbReference>
<evidence type="ECO:0000256" key="2">
    <source>
        <dbReference type="ARBA" id="ARBA00012528"/>
    </source>
</evidence>
<dbReference type="GO" id="GO:0052621">
    <property type="term" value="F:diguanylate cyclase activity"/>
    <property type="evidence" value="ECO:0007669"/>
    <property type="project" value="UniProtKB-EC"/>
</dbReference>
<dbReference type="PANTHER" id="PTHR45138">
    <property type="entry name" value="REGULATORY COMPONENTS OF SENSORY TRANSDUCTION SYSTEM"/>
    <property type="match status" value="1"/>
</dbReference>
<dbReference type="AlphaFoldDB" id="A0AA37SSW8"/>
<dbReference type="EMBL" id="BSOT01000002">
    <property type="protein sequence ID" value="GLR69321.1"/>
    <property type="molecule type" value="Genomic_DNA"/>
</dbReference>
<dbReference type="InterPro" id="IPR000160">
    <property type="entry name" value="GGDEF_dom"/>
</dbReference>
<accession>A0AA37SSW8</accession>
<dbReference type="Pfam" id="PF00990">
    <property type="entry name" value="GGDEF"/>
    <property type="match status" value="1"/>
</dbReference>
<keyword evidence="4" id="KW-0812">Transmembrane</keyword>
<dbReference type="Gene3D" id="3.30.70.270">
    <property type="match status" value="1"/>
</dbReference>
<evidence type="ECO:0000256" key="4">
    <source>
        <dbReference type="SAM" id="Phobius"/>
    </source>
</evidence>
<reference evidence="6" key="2">
    <citation type="submission" date="2023-01" db="EMBL/GenBank/DDBJ databases">
        <title>Draft genome sequence of Agaribacter marinus strain NBRC 110023.</title>
        <authorList>
            <person name="Sun Q."/>
            <person name="Mori K."/>
        </authorList>
    </citation>
    <scope>NUCLEOTIDE SEQUENCE</scope>
    <source>
        <strain evidence="6">NBRC 110023</strain>
    </source>
</reference>
<organism evidence="6 7">
    <name type="scientific">Agaribacter marinus</name>
    <dbReference type="NCBI Taxonomy" id="1431249"/>
    <lineage>
        <taxon>Bacteria</taxon>
        <taxon>Pseudomonadati</taxon>
        <taxon>Pseudomonadota</taxon>
        <taxon>Gammaproteobacteria</taxon>
        <taxon>Alteromonadales</taxon>
        <taxon>Alteromonadaceae</taxon>
        <taxon>Agaribacter</taxon>
    </lineage>
</organism>